<sequence length="168" mass="18415">MSELTYTVLRLGLLVLLWVLVLAVVGVLRRDVFGTRVVARSSGDDGRRRREPPAPRPAERSPEERVRREDRTLPRQVVVVEGPLRGTSLALGGSPVVIGRAPDSTLVLDDDYASGRHARLFPDGGRWWVEDLGSTNGTLLDRQPLGAAAPVQAGAQLRIGRTVLELRR</sequence>
<protein>
    <submittedName>
        <fullName evidence="5">FHA domain-containing protein</fullName>
    </submittedName>
</protein>
<keyword evidence="3" id="KW-1133">Transmembrane helix</keyword>
<dbReference type="SUPFAM" id="SSF49879">
    <property type="entry name" value="SMAD/FHA domain"/>
    <property type="match status" value="1"/>
</dbReference>
<keyword evidence="3" id="KW-0812">Transmembrane</keyword>
<dbReference type="PROSITE" id="PS50006">
    <property type="entry name" value="FHA_DOMAIN"/>
    <property type="match status" value="1"/>
</dbReference>
<evidence type="ECO:0000256" key="3">
    <source>
        <dbReference type="SAM" id="Phobius"/>
    </source>
</evidence>
<evidence type="ECO:0000313" key="5">
    <source>
        <dbReference type="EMBL" id="MEJ5946744.1"/>
    </source>
</evidence>
<dbReference type="Pfam" id="PF00498">
    <property type="entry name" value="FHA"/>
    <property type="match status" value="1"/>
</dbReference>
<dbReference type="PANTHER" id="PTHR23308">
    <property type="entry name" value="NUCLEAR INHIBITOR OF PROTEIN PHOSPHATASE-1"/>
    <property type="match status" value="1"/>
</dbReference>
<dbReference type="InterPro" id="IPR008984">
    <property type="entry name" value="SMAD_FHA_dom_sf"/>
</dbReference>
<organism evidence="5 6">
    <name type="scientific">Pseudokineococcus basanitobsidens</name>
    <dbReference type="NCBI Taxonomy" id="1926649"/>
    <lineage>
        <taxon>Bacteria</taxon>
        <taxon>Bacillati</taxon>
        <taxon>Actinomycetota</taxon>
        <taxon>Actinomycetes</taxon>
        <taxon>Kineosporiales</taxon>
        <taxon>Kineosporiaceae</taxon>
        <taxon>Pseudokineococcus</taxon>
    </lineage>
</organism>
<keyword evidence="3" id="KW-0472">Membrane</keyword>
<proteinExistence type="predicted"/>
<evidence type="ECO:0000256" key="2">
    <source>
        <dbReference type="SAM" id="MobiDB-lite"/>
    </source>
</evidence>
<dbReference type="EMBL" id="JBBIAA010000032">
    <property type="protein sequence ID" value="MEJ5946744.1"/>
    <property type="molecule type" value="Genomic_DNA"/>
</dbReference>
<evidence type="ECO:0000256" key="1">
    <source>
        <dbReference type="ARBA" id="ARBA00022553"/>
    </source>
</evidence>
<dbReference type="InterPro" id="IPR000253">
    <property type="entry name" value="FHA_dom"/>
</dbReference>
<feature type="domain" description="FHA" evidence="4">
    <location>
        <begin position="96"/>
        <end position="145"/>
    </location>
</feature>
<gene>
    <name evidence="5" type="ORF">WDZ17_15705</name>
</gene>
<keyword evidence="6" id="KW-1185">Reference proteome</keyword>
<dbReference type="SMART" id="SM00240">
    <property type="entry name" value="FHA"/>
    <property type="match status" value="1"/>
</dbReference>
<feature type="transmembrane region" description="Helical" evidence="3">
    <location>
        <begin position="6"/>
        <end position="28"/>
    </location>
</feature>
<feature type="region of interest" description="Disordered" evidence="2">
    <location>
        <begin position="41"/>
        <end position="72"/>
    </location>
</feature>
<keyword evidence="1" id="KW-0597">Phosphoprotein</keyword>
<dbReference type="InterPro" id="IPR050923">
    <property type="entry name" value="Cell_Proc_Reg/RNA_Proc"/>
</dbReference>
<reference evidence="5 6" key="1">
    <citation type="journal article" date="2017" name="Int. J. Syst. Evol. Microbiol.">
        <title>Pseudokineococcus basanitobsidens sp. nov., isolated from volcanic rock.</title>
        <authorList>
            <person name="Lee D.W."/>
            <person name="Park M.Y."/>
            <person name="Kim J.J."/>
            <person name="Kim B.S."/>
        </authorList>
    </citation>
    <scope>NUCLEOTIDE SEQUENCE [LARGE SCALE GENOMIC DNA]</scope>
    <source>
        <strain evidence="5 6">DSM 103726</strain>
    </source>
</reference>
<dbReference type="Proteomes" id="UP001387100">
    <property type="component" value="Unassembled WGS sequence"/>
</dbReference>
<evidence type="ECO:0000313" key="6">
    <source>
        <dbReference type="Proteomes" id="UP001387100"/>
    </source>
</evidence>
<comment type="caution">
    <text evidence="5">The sequence shown here is derived from an EMBL/GenBank/DDBJ whole genome shotgun (WGS) entry which is preliminary data.</text>
</comment>
<dbReference type="Gene3D" id="2.60.200.20">
    <property type="match status" value="1"/>
</dbReference>
<dbReference type="RefSeq" id="WP_339576125.1">
    <property type="nucleotide sequence ID" value="NZ_JBBIAA010000032.1"/>
</dbReference>
<feature type="compositionally biased region" description="Basic and acidic residues" evidence="2">
    <location>
        <begin position="42"/>
        <end position="72"/>
    </location>
</feature>
<name>A0ABU8RP47_9ACTN</name>
<accession>A0ABU8RP47</accession>
<evidence type="ECO:0000259" key="4">
    <source>
        <dbReference type="PROSITE" id="PS50006"/>
    </source>
</evidence>